<dbReference type="OrthoDB" id="10468663at2759"/>
<comment type="caution">
    <text evidence="1">The sequence shown here is derived from an EMBL/GenBank/DDBJ whole genome shotgun (WGS) entry which is preliminary data.</text>
</comment>
<protein>
    <submittedName>
        <fullName evidence="1">Uncharacterized protein</fullName>
    </submittedName>
</protein>
<evidence type="ECO:0000313" key="2">
    <source>
        <dbReference type="Proteomes" id="UP000285405"/>
    </source>
</evidence>
<evidence type="ECO:0000313" key="1">
    <source>
        <dbReference type="EMBL" id="RKF64958.1"/>
    </source>
</evidence>
<accession>A0A420I5G4</accession>
<dbReference type="EMBL" id="MCBR01012775">
    <property type="protein sequence ID" value="RKF64958.1"/>
    <property type="molecule type" value="Genomic_DNA"/>
</dbReference>
<organism evidence="1 2">
    <name type="scientific">Golovinomyces cichoracearum</name>
    <dbReference type="NCBI Taxonomy" id="62708"/>
    <lineage>
        <taxon>Eukaryota</taxon>
        <taxon>Fungi</taxon>
        <taxon>Dikarya</taxon>
        <taxon>Ascomycota</taxon>
        <taxon>Pezizomycotina</taxon>
        <taxon>Leotiomycetes</taxon>
        <taxon>Erysiphales</taxon>
        <taxon>Erysiphaceae</taxon>
        <taxon>Golovinomyces</taxon>
    </lineage>
</organism>
<proteinExistence type="predicted"/>
<dbReference type="Proteomes" id="UP000285405">
    <property type="component" value="Unassembled WGS sequence"/>
</dbReference>
<reference evidence="1 2" key="1">
    <citation type="journal article" date="2018" name="BMC Genomics">
        <title>Comparative genome analyses reveal sequence features reflecting distinct modes of host-adaptation between dicot and monocot powdery mildew.</title>
        <authorList>
            <person name="Wu Y."/>
            <person name="Ma X."/>
            <person name="Pan Z."/>
            <person name="Kale S.D."/>
            <person name="Song Y."/>
            <person name="King H."/>
            <person name="Zhang Q."/>
            <person name="Presley C."/>
            <person name="Deng X."/>
            <person name="Wei C.I."/>
            <person name="Xiao S."/>
        </authorList>
    </citation>
    <scope>NUCLEOTIDE SEQUENCE [LARGE SCALE GENOMIC DNA]</scope>
    <source>
        <strain evidence="1">UCSC1</strain>
    </source>
</reference>
<gene>
    <name evidence="1" type="ORF">GcC1_127025</name>
</gene>
<sequence>MSNIDQDSDDPCTLCRHNHANKDCYKQHPERAPESWYKGEAGKGHYHGKAAISISKNFDTSDEDDRFYIKPAKRSKERKLEGLQ</sequence>
<name>A0A420I5G4_9PEZI</name>
<dbReference type="AlphaFoldDB" id="A0A420I5G4"/>